<organism evidence="2 3">
    <name type="scientific">Sphingomonas corticis</name>
    <dbReference type="NCBI Taxonomy" id="2722791"/>
    <lineage>
        <taxon>Bacteria</taxon>
        <taxon>Pseudomonadati</taxon>
        <taxon>Pseudomonadota</taxon>
        <taxon>Alphaproteobacteria</taxon>
        <taxon>Sphingomonadales</taxon>
        <taxon>Sphingomonadaceae</taxon>
        <taxon>Sphingomonas</taxon>
    </lineage>
</organism>
<dbReference type="InterPro" id="IPR023606">
    <property type="entry name" value="CoA-Trfase_III_dom_1_sf"/>
</dbReference>
<dbReference type="RefSeq" id="WP_168135628.1">
    <property type="nucleotide sequence ID" value="NZ_JAAVJH010000012.1"/>
</dbReference>
<dbReference type="InterPro" id="IPR003673">
    <property type="entry name" value="CoA-Trfase_fam_III"/>
</dbReference>
<gene>
    <name evidence="2" type="ORF">HBH26_15935</name>
</gene>
<evidence type="ECO:0000256" key="1">
    <source>
        <dbReference type="ARBA" id="ARBA00022679"/>
    </source>
</evidence>
<dbReference type="PANTHER" id="PTHR48207:SF4">
    <property type="entry name" value="BLL6097 PROTEIN"/>
    <property type="match status" value="1"/>
</dbReference>
<protein>
    <submittedName>
        <fullName evidence="2">CoA transferase</fullName>
    </submittedName>
</protein>
<name>A0ABX1CTV6_9SPHN</name>
<dbReference type="SUPFAM" id="SSF89796">
    <property type="entry name" value="CoA-transferase family III (CaiB/BaiF)"/>
    <property type="match status" value="1"/>
</dbReference>
<dbReference type="PANTHER" id="PTHR48207">
    <property type="entry name" value="SUCCINATE--HYDROXYMETHYLGLUTARATE COA-TRANSFERASE"/>
    <property type="match status" value="1"/>
</dbReference>
<proteinExistence type="predicted"/>
<dbReference type="Gene3D" id="3.40.50.10540">
    <property type="entry name" value="Crotonobetainyl-coa:carnitine coa-transferase, domain 1"/>
    <property type="match status" value="1"/>
</dbReference>
<evidence type="ECO:0000313" key="3">
    <source>
        <dbReference type="Proteomes" id="UP000732399"/>
    </source>
</evidence>
<dbReference type="InterPro" id="IPR044855">
    <property type="entry name" value="CoA-Trfase_III_dom3_sf"/>
</dbReference>
<sequence>MTGSLSGIRVVDCTHVIAGSWCSMLLADLGADVVKVEPILGEVTRGDPKRRFRPFDFVNRNKRAIAVDLSEPGGRDVVRRLAAGADVFVENYRPGALERLGLAYADLSPGNPGLVYCSISGFGTTGPYRDRGGFDLVAQAMSGIMSLTGEVGGETPVACGVPISDLNAGVFGALAVVAALNERNRSGLGQRVETSLLESALAYTVWETGAYLTEGTVAARAGSRHRLAAPYEAFPTSDGHVVVGVNSPRLWSRFCSALGLQELVDDPRFADGPSRVANREALHDLIARTTSREATAFWVDRLEEFRIPGGPINDIAQALADPQVEARSLLAEVGGRRFVRTPIMMDRTPVELRRGPAAVGEHTAAVLRECGYEDAEIEALQDSGAIACRGDDDDQ</sequence>
<keyword evidence="1 2" id="KW-0808">Transferase</keyword>
<evidence type="ECO:0000313" key="2">
    <source>
        <dbReference type="EMBL" id="NJR80073.1"/>
    </source>
</evidence>
<dbReference type="EMBL" id="JAAVJH010000012">
    <property type="protein sequence ID" value="NJR80073.1"/>
    <property type="molecule type" value="Genomic_DNA"/>
</dbReference>
<reference evidence="2 3" key="1">
    <citation type="submission" date="2020-03" db="EMBL/GenBank/DDBJ databases">
        <authorList>
            <person name="Wang L."/>
            <person name="He N."/>
            <person name="Li Y."/>
            <person name="Fang Y."/>
            <person name="Zhang F."/>
        </authorList>
    </citation>
    <scope>NUCLEOTIDE SEQUENCE [LARGE SCALE GENOMIC DNA]</scope>
    <source>
        <strain evidence="2 3">36D10-4-7</strain>
    </source>
</reference>
<dbReference type="GO" id="GO:0016740">
    <property type="term" value="F:transferase activity"/>
    <property type="evidence" value="ECO:0007669"/>
    <property type="project" value="UniProtKB-KW"/>
</dbReference>
<dbReference type="InterPro" id="IPR050483">
    <property type="entry name" value="CoA-transferase_III_domain"/>
</dbReference>
<accession>A0ABX1CTV6</accession>
<dbReference type="Proteomes" id="UP000732399">
    <property type="component" value="Unassembled WGS sequence"/>
</dbReference>
<keyword evidence="3" id="KW-1185">Reference proteome</keyword>
<dbReference type="Gene3D" id="3.30.1540.10">
    <property type="entry name" value="formyl-coa transferase, domain 3"/>
    <property type="match status" value="1"/>
</dbReference>
<comment type="caution">
    <text evidence="2">The sequence shown here is derived from an EMBL/GenBank/DDBJ whole genome shotgun (WGS) entry which is preliminary data.</text>
</comment>
<dbReference type="Pfam" id="PF02515">
    <property type="entry name" value="CoA_transf_3"/>
    <property type="match status" value="1"/>
</dbReference>